<evidence type="ECO:0000313" key="3">
    <source>
        <dbReference type="Proteomes" id="UP001159641"/>
    </source>
</evidence>
<reference evidence="2 3" key="1">
    <citation type="submission" date="2022-11" db="EMBL/GenBank/DDBJ databases">
        <title>Whole genome sequence of Eschrichtius robustus ER-17-0199.</title>
        <authorList>
            <person name="Bruniche-Olsen A."/>
            <person name="Black A.N."/>
            <person name="Fields C.J."/>
            <person name="Walden K."/>
            <person name="Dewoody J.A."/>
        </authorList>
    </citation>
    <scope>NUCLEOTIDE SEQUENCE [LARGE SCALE GENOMIC DNA]</scope>
    <source>
        <strain evidence="2">ER-17-0199</strain>
        <tissue evidence="2">Blubber</tissue>
    </source>
</reference>
<keyword evidence="3" id="KW-1185">Reference proteome</keyword>
<feature type="region of interest" description="Disordered" evidence="1">
    <location>
        <begin position="60"/>
        <end position="80"/>
    </location>
</feature>
<dbReference type="AlphaFoldDB" id="A0AB34I0W7"/>
<proteinExistence type="predicted"/>
<protein>
    <submittedName>
        <fullName evidence="2">Uncharacterized protein</fullName>
    </submittedName>
</protein>
<evidence type="ECO:0000256" key="1">
    <source>
        <dbReference type="SAM" id="MobiDB-lite"/>
    </source>
</evidence>
<organism evidence="2 3">
    <name type="scientific">Eschrichtius robustus</name>
    <name type="common">California gray whale</name>
    <name type="synonym">Eschrichtius gibbosus</name>
    <dbReference type="NCBI Taxonomy" id="9764"/>
    <lineage>
        <taxon>Eukaryota</taxon>
        <taxon>Metazoa</taxon>
        <taxon>Chordata</taxon>
        <taxon>Craniata</taxon>
        <taxon>Vertebrata</taxon>
        <taxon>Euteleostomi</taxon>
        <taxon>Mammalia</taxon>
        <taxon>Eutheria</taxon>
        <taxon>Laurasiatheria</taxon>
        <taxon>Artiodactyla</taxon>
        <taxon>Whippomorpha</taxon>
        <taxon>Cetacea</taxon>
        <taxon>Mysticeti</taxon>
        <taxon>Eschrichtiidae</taxon>
        <taxon>Eschrichtius</taxon>
    </lineage>
</organism>
<gene>
    <name evidence="2" type="ORF">J1605_017283</name>
</gene>
<comment type="caution">
    <text evidence="2">The sequence shown here is derived from an EMBL/GenBank/DDBJ whole genome shotgun (WGS) entry which is preliminary data.</text>
</comment>
<name>A0AB34I0W7_ESCRO</name>
<sequence length="200" mass="21141">MGHEGHLSATQIFGALSSKEKDAISRLNGACLDPGPVHRFAGKVLGGGAAAATEQGLCPPLPEPPLTLRDSTPSRPQARKHWRRFCRPQGAHRMPRGSVRPTRLSHWDLNLLPLPRLPCLLASLQLAILILDVQPDSACSSGLAFGRIPAWPPCTSQGGHSPSLGAKLTQDTPGLGRPTSLPFGKRVVRVGTSSGPGEAR</sequence>
<dbReference type="EMBL" id="JAIQCJ010000212">
    <property type="protein sequence ID" value="KAJ8797551.1"/>
    <property type="molecule type" value="Genomic_DNA"/>
</dbReference>
<dbReference type="Proteomes" id="UP001159641">
    <property type="component" value="Unassembled WGS sequence"/>
</dbReference>
<evidence type="ECO:0000313" key="2">
    <source>
        <dbReference type="EMBL" id="KAJ8797551.1"/>
    </source>
</evidence>
<accession>A0AB34I0W7</accession>